<name>A0ABP8RZM4_9PSEU</name>
<evidence type="ECO:0000256" key="2">
    <source>
        <dbReference type="ARBA" id="ARBA00012438"/>
    </source>
</evidence>
<keyword evidence="9" id="KW-0812">Transmembrane</keyword>
<dbReference type="CDD" id="cd16917">
    <property type="entry name" value="HATPase_UhpB-NarQ-NarX-like"/>
    <property type="match status" value="1"/>
</dbReference>
<evidence type="ECO:0000256" key="4">
    <source>
        <dbReference type="ARBA" id="ARBA00022679"/>
    </source>
</evidence>
<evidence type="ECO:0000313" key="13">
    <source>
        <dbReference type="Proteomes" id="UP001501598"/>
    </source>
</evidence>
<keyword evidence="4" id="KW-0808">Transferase</keyword>
<dbReference type="InterPro" id="IPR050482">
    <property type="entry name" value="Sensor_HK_TwoCompSys"/>
</dbReference>
<keyword evidence="9" id="KW-1133">Transmembrane helix</keyword>
<dbReference type="PANTHER" id="PTHR24421:SF10">
    <property type="entry name" value="NITRATE_NITRITE SENSOR PROTEIN NARQ"/>
    <property type="match status" value="1"/>
</dbReference>
<evidence type="ECO:0000256" key="6">
    <source>
        <dbReference type="ARBA" id="ARBA00022777"/>
    </source>
</evidence>
<dbReference type="EC" id="2.7.13.3" evidence="2"/>
<comment type="catalytic activity">
    <reaction evidence="1">
        <text>ATP + protein L-histidine = ADP + protein N-phospho-L-histidine.</text>
        <dbReference type="EC" id="2.7.13.3"/>
    </reaction>
</comment>
<keyword evidence="3" id="KW-0597">Phosphoprotein</keyword>
<keyword evidence="9" id="KW-0472">Membrane</keyword>
<dbReference type="Pfam" id="PF07730">
    <property type="entry name" value="HisKA_3"/>
    <property type="match status" value="1"/>
</dbReference>
<keyword evidence="8" id="KW-0902">Two-component regulatory system</keyword>
<feature type="transmembrane region" description="Helical" evidence="9">
    <location>
        <begin position="12"/>
        <end position="30"/>
    </location>
</feature>
<feature type="transmembrane region" description="Helical" evidence="9">
    <location>
        <begin position="62"/>
        <end position="84"/>
    </location>
</feature>
<reference evidence="13" key="1">
    <citation type="journal article" date="2019" name="Int. J. Syst. Evol. Microbiol.">
        <title>The Global Catalogue of Microorganisms (GCM) 10K type strain sequencing project: providing services to taxonomists for standard genome sequencing and annotation.</title>
        <authorList>
            <consortium name="The Broad Institute Genomics Platform"/>
            <consortium name="The Broad Institute Genome Sequencing Center for Infectious Disease"/>
            <person name="Wu L."/>
            <person name="Ma J."/>
        </authorList>
    </citation>
    <scope>NUCLEOTIDE SEQUENCE [LARGE SCALE GENOMIC DNA]</scope>
    <source>
        <strain evidence="13">JCM 17906</strain>
    </source>
</reference>
<evidence type="ECO:0000259" key="10">
    <source>
        <dbReference type="Pfam" id="PF02518"/>
    </source>
</evidence>
<feature type="transmembrane region" description="Helical" evidence="9">
    <location>
        <begin position="120"/>
        <end position="142"/>
    </location>
</feature>
<comment type="caution">
    <text evidence="12">The sequence shown here is derived from an EMBL/GenBank/DDBJ whole genome shotgun (WGS) entry which is preliminary data.</text>
</comment>
<evidence type="ECO:0000259" key="11">
    <source>
        <dbReference type="Pfam" id="PF07730"/>
    </source>
</evidence>
<dbReference type="EMBL" id="BAABGT010000091">
    <property type="protein sequence ID" value="GAA4555208.1"/>
    <property type="molecule type" value="Genomic_DNA"/>
</dbReference>
<dbReference type="InterPro" id="IPR003594">
    <property type="entry name" value="HATPase_dom"/>
</dbReference>
<dbReference type="InterPro" id="IPR011712">
    <property type="entry name" value="Sig_transdc_His_kin_sub3_dim/P"/>
</dbReference>
<evidence type="ECO:0000256" key="5">
    <source>
        <dbReference type="ARBA" id="ARBA00022741"/>
    </source>
</evidence>
<evidence type="ECO:0000313" key="12">
    <source>
        <dbReference type="EMBL" id="GAA4555208.1"/>
    </source>
</evidence>
<accession>A0ABP8RZM4</accession>
<dbReference type="SUPFAM" id="SSF55874">
    <property type="entry name" value="ATPase domain of HSP90 chaperone/DNA topoisomerase II/histidine kinase"/>
    <property type="match status" value="1"/>
</dbReference>
<sequence>MRTLLRPGGPVRVVAVEILAIGLPALFVLLSAPGPHSWSLVAGLVACGLLPLRHLWAPLAVLGTLPAIAGGLGWPAEIVSLFVLGRRSTPARSAPWFVLVILAAVVPVQLREVLTWQASILSVAFAILSAGTPLGFGLLVAARERLTAGLRELESAREATVLAREAAARAEERARIGREVHDAVGHHATLIAVGAAALAASSEEQHVREAAERLRVQAKEALAEMRTALGLAGPARSAGSGAVGELVDGARENGLDVAWETVGSPRPLPVAPDHTVYRVVQEALTNAARHAPGSRVRVTVDWRPDSIRVEVVNGPAGRPVRGLGAGGVGLAGLGERVRSVGGVLHHGLEAEGFRVLAVLPLAPETPGTPPRGQSVASRPVAP</sequence>
<evidence type="ECO:0000256" key="7">
    <source>
        <dbReference type="ARBA" id="ARBA00022840"/>
    </source>
</evidence>
<feature type="domain" description="Histidine kinase/HSP90-like ATPase" evidence="10">
    <location>
        <begin position="275"/>
        <end position="362"/>
    </location>
</feature>
<feature type="domain" description="Signal transduction histidine kinase subgroup 3 dimerisation and phosphoacceptor" evidence="11">
    <location>
        <begin position="172"/>
        <end position="230"/>
    </location>
</feature>
<keyword evidence="6 12" id="KW-0418">Kinase</keyword>
<keyword evidence="13" id="KW-1185">Reference proteome</keyword>
<dbReference type="Gene3D" id="3.30.565.10">
    <property type="entry name" value="Histidine kinase-like ATPase, C-terminal domain"/>
    <property type="match status" value="1"/>
</dbReference>
<keyword evidence="7" id="KW-0067">ATP-binding</keyword>
<dbReference type="InterPro" id="IPR036890">
    <property type="entry name" value="HATPase_C_sf"/>
</dbReference>
<feature type="transmembrane region" description="Helical" evidence="9">
    <location>
        <begin position="96"/>
        <end position="114"/>
    </location>
</feature>
<dbReference type="RefSeq" id="WP_345424792.1">
    <property type="nucleotide sequence ID" value="NZ_BAABGT010000091.1"/>
</dbReference>
<evidence type="ECO:0000256" key="1">
    <source>
        <dbReference type="ARBA" id="ARBA00000085"/>
    </source>
</evidence>
<evidence type="ECO:0000256" key="9">
    <source>
        <dbReference type="SAM" id="Phobius"/>
    </source>
</evidence>
<organism evidence="12 13">
    <name type="scientific">Pseudonocardia xishanensis</name>
    <dbReference type="NCBI Taxonomy" id="630995"/>
    <lineage>
        <taxon>Bacteria</taxon>
        <taxon>Bacillati</taxon>
        <taxon>Actinomycetota</taxon>
        <taxon>Actinomycetes</taxon>
        <taxon>Pseudonocardiales</taxon>
        <taxon>Pseudonocardiaceae</taxon>
        <taxon>Pseudonocardia</taxon>
    </lineage>
</organism>
<evidence type="ECO:0000256" key="8">
    <source>
        <dbReference type="ARBA" id="ARBA00023012"/>
    </source>
</evidence>
<protein>
    <recommendedName>
        <fullName evidence="2">histidine kinase</fullName>
        <ecNumber evidence="2">2.7.13.3</ecNumber>
    </recommendedName>
</protein>
<dbReference type="PANTHER" id="PTHR24421">
    <property type="entry name" value="NITRATE/NITRITE SENSOR PROTEIN NARX-RELATED"/>
    <property type="match status" value="1"/>
</dbReference>
<evidence type="ECO:0000256" key="3">
    <source>
        <dbReference type="ARBA" id="ARBA00022553"/>
    </source>
</evidence>
<keyword evidence="5" id="KW-0547">Nucleotide-binding</keyword>
<proteinExistence type="predicted"/>
<dbReference type="Proteomes" id="UP001501598">
    <property type="component" value="Unassembled WGS sequence"/>
</dbReference>
<gene>
    <name evidence="12" type="ORF">GCM10023175_55010</name>
</gene>
<dbReference type="GO" id="GO:0016301">
    <property type="term" value="F:kinase activity"/>
    <property type="evidence" value="ECO:0007669"/>
    <property type="project" value="UniProtKB-KW"/>
</dbReference>
<dbReference type="Gene3D" id="1.20.5.1930">
    <property type="match status" value="1"/>
</dbReference>
<dbReference type="Pfam" id="PF02518">
    <property type="entry name" value="HATPase_c"/>
    <property type="match status" value="1"/>
</dbReference>